<feature type="domain" description="N-acetyltransferase" evidence="1">
    <location>
        <begin position="2"/>
        <end position="151"/>
    </location>
</feature>
<dbReference type="SUPFAM" id="SSF55729">
    <property type="entry name" value="Acyl-CoA N-acyltransferases (Nat)"/>
    <property type="match status" value="1"/>
</dbReference>
<dbReference type="InterPro" id="IPR050276">
    <property type="entry name" value="MshD_Acetyltransferase"/>
</dbReference>
<dbReference type="Gene3D" id="3.40.630.30">
    <property type="match status" value="1"/>
</dbReference>
<sequence>MIKIRAEKAEDYTVIDEINSSAFKGESEGKLIRAIRESEWFVPELSLIAEWHEDVVGHILFSEVMIQTKNKQVPTLALAPMAVSPRHQKEGIGSLLVQQGLDKARQFGYEHVVVLGHPNFYPKFGFVSSVSKGIEPPFPVPEEVFMVLELKEGSLEGIRGKVAYPPSFSAVT</sequence>
<accession>A0A163SF23</accession>
<proteinExistence type="predicted"/>
<comment type="caution">
    <text evidence="2">The sequence shown here is derived from an EMBL/GenBank/DDBJ whole genome shotgun (WGS) entry which is preliminary data.</text>
</comment>
<dbReference type="PROSITE" id="PS51186">
    <property type="entry name" value="GNAT"/>
    <property type="match status" value="1"/>
</dbReference>
<dbReference type="PANTHER" id="PTHR43617:SF2">
    <property type="entry name" value="UPF0039 PROTEIN SLL0451"/>
    <property type="match status" value="1"/>
</dbReference>
<organism evidence="2 3">
    <name type="scientific">Fictibacillus phosphorivorans</name>
    <dbReference type="NCBI Taxonomy" id="1221500"/>
    <lineage>
        <taxon>Bacteria</taxon>
        <taxon>Bacillati</taxon>
        <taxon>Bacillota</taxon>
        <taxon>Bacilli</taxon>
        <taxon>Bacillales</taxon>
        <taxon>Fictibacillaceae</taxon>
        <taxon>Fictibacillus</taxon>
    </lineage>
</organism>
<dbReference type="InterPro" id="IPR016181">
    <property type="entry name" value="Acyl_CoA_acyltransferase"/>
</dbReference>
<evidence type="ECO:0000259" key="1">
    <source>
        <dbReference type="PROSITE" id="PS51186"/>
    </source>
</evidence>
<dbReference type="EMBL" id="LRFC01000001">
    <property type="protein sequence ID" value="KZE68918.1"/>
    <property type="molecule type" value="Genomic_DNA"/>
</dbReference>
<dbReference type="GO" id="GO:0016747">
    <property type="term" value="F:acyltransferase activity, transferring groups other than amino-acyl groups"/>
    <property type="evidence" value="ECO:0007669"/>
    <property type="project" value="InterPro"/>
</dbReference>
<evidence type="ECO:0000313" key="2">
    <source>
        <dbReference type="EMBL" id="KZE68918.1"/>
    </source>
</evidence>
<evidence type="ECO:0000313" key="3">
    <source>
        <dbReference type="Proteomes" id="UP000076567"/>
    </source>
</evidence>
<dbReference type="Proteomes" id="UP000076567">
    <property type="component" value="Unassembled WGS sequence"/>
</dbReference>
<reference evidence="3" key="1">
    <citation type="submission" date="2016-01" db="EMBL/GenBank/DDBJ databases">
        <title>Draft genome of Chromobacterium sp. F49.</title>
        <authorList>
            <person name="Hong K.W."/>
        </authorList>
    </citation>
    <scope>NUCLEOTIDE SEQUENCE [LARGE SCALE GENOMIC DNA]</scope>
    <source>
        <strain evidence="3">P7IIIA</strain>
    </source>
</reference>
<dbReference type="OrthoDB" id="9797178at2"/>
<gene>
    <name evidence="2" type="ORF">AWM68_01215</name>
</gene>
<keyword evidence="2" id="KW-0808">Transferase</keyword>
<dbReference type="RefSeq" id="WP_066236265.1">
    <property type="nucleotide sequence ID" value="NZ_LRFC01000001.1"/>
</dbReference>
<dbReference type="AlphaFoldDB" id="A0A163SF23"/>
<name>A0A163SF23_9BACL</name>
<dbReference type="InterPro" id="IPR000182">
    <property type="entry name" value="GNAT_dom"/>
</dbReference>
<protein>
    <submittedName>
        <fullName evidence="2">GCN5 family acetyltransferase</fullName>
    </submittedName>
</protein>
<dbReference type="Pfam" id="PF00583">
    <property type="entry name" value="Acetyltransf_1"/>
    <property type="match status" value="1"/>
</dbReference>
<keyword evidence="3" id="KW-1185">Reference proteome</keyword>
<dbReference type="CDD" id="cd04301">
    <property type="entry name" value="NAT_SF"/>
    <property type="match status" value="1"/>
</dbReference>
<dbReference type="PANTHER" id="PTHR43617">
    <property type="entry name" value="L-AMINO ACID N-ACETYLTRANSFERASE"/>
    <property type="match status" value="1"/>
</dbReference>